<dbReference type="CDD" id="cd00293">
    <property type="entry name" value="USP-like"/>
    <property type="match status" value="1"/>
</dbReference>
<dbReference type="Proteomes" id="UP000031982">
    <property type="component" value="Unassembled WGS sequence"/>
</dbReference>
<dbReference type="EMBL" id="JXLP01000012">
    <property type="protein sequence ID" value="KIL77768.1"/>
    <property type="molecule type" value="Genomic_DNA"/>
</dbReference>
<accession>A0ABR5ASN7</accession>
<evidence type="ECO:0000256" key="1">
    <source>
        <dbReference type="ARBA" id="ARBA00008791"/>
    </source>
</evidence>
<dbReference type="PRINTS" id="PR01438">
    <property type="entry name" value="UNVRSLSTRESS"/>
</dbReference>
<keyword evidence="2" id="KW-0963">Cytoplasm</keyword>
<dbReference type="PANTHER" id="PTHR46268">
    <property type="entry name" value="STRESS RESPONSE PROTEIN NHAX"/>
    <property type="match status" value="1"/>
</dbReference>
<name>A0ABR5ASN7_BACBA</name>
<proteinExistence type="inferred from homology"/>
<dbReference type="PIRSF" id="PIRSF006276">
    <property type="entry name" value="UspA"/>
    <property type="match status" value="1"/>
</dbReference>
<sequence length="150" mass="16315">MMTMKYESILVAVDGSKEAEWAFRKSIEIAKRNGAALNLIHVIDTRSFAAIEAYDRSIAERATAYGSDLLKEYKETAEAAGVVAINTYVEYGSPKVIIPKEAAKQVKADLIVCGATGLNAMERFLIGSVSEHITRAANCDVLVVRTDKGE</sequence>
<dbReference type="InterPro" id="IPR006015">
    <property type="entry name" value="Universal_stress_UspA"/>
</dbReference>
<dbReference type="InterPro" id="IPR014729">
    <property type="entry name" value="Rossmann-like_a/b/a_fold"/>
</dbReference>
<evidence type="ECO:0000256" key="2">
    <source>
        <dbReference type="PIRNR" id="PIRNR006276"/>
    </source>
</evidence>
<dbReference type="InterPro" id="IPR006016">
    <property type="entry name" value="UspA"/>
</dbReference>
<dbReference type="SUPFAM" id="SSF52402">
    <property type="entry name" value="Adenine nucleotide alpha hydrolases-like"/>
    <property type="match status" value="1"/>
</dbReference>
<comment type="caution">
    <text evidence="4">The sequence shown here is derived from an EMBL/GenBank/DDBJ whole genome shotgun (WGS) entry which is preliminary data.</text>
</comment>
<comment type="similarity">
    <text evidence="1 2">Belongs to the universal stress protein A family.</text>
</comment>
<comment type="subcellular location">
    <subcellularLocation>
        <location evidence="2">Cytoplasm</location>
    </subcellularLocation>
</comment>
<reference evidence="4 5" key="1">
    <citation type="submission" date="2015-01" db="EMBL/GenBank/DDBJ databases">
        <title>Genome Assembly of Bacillus badius MTCC 1458.</title>
        <authorList>
            <person name="Verma A."/>
            <person name="Khatri I."/>
            <person name="Mual P."/>
            <person name="Subramanian S."/>
            <person name="Krishnamurthi S."/>
        </authorList>
    </citation>
    <scope>NUCLEOTIDE SEQUENCE [LARGE SCALE GENOMIC DNA]</scope>
    <source>
        <strain evidence="4 5">MTCC 1458</strain>
    </source>
</reference>
<protein>
    <recommendedName>
        <fullName evidence="2">Universal stress protein</fullName>
    </recommendedName>
</protein>
<dbReference type="Gene3D" id="3.40.50.620">
    <property type="entry name" value="HUPs"/>
    <property type="match status" value="1"/>
</dbReference>
<dbReference type="Pfam" id="PF00582">
    <property type="entry name" value="Usp"/>
    <property type="match status" value="1"/>
</dbReference>
<keyword evidence="5" id="KW-1185">Reference proteome</keyword>
<organism evidence="4 5">
    <name type="scientific">Bacillus badius</name>
    <dbReference type="NCBI Taxonomy" id="1455"/>
    <lineage>
        <taxon>Bacteria</taxon>
        <taxon>Bacillati</taxon>
        <taxon>Bacillota</taxon>
        <taxon>Bacilli</taxon>
        <taxon>Bacillales</taxon>
        <taxon>Bacillaceae</taxon>
        <taxon>Pseudobacillus</taxon>
    </lineage>
</organism>
<feature type="domain" description="UspA" evidence="3">
    <location>
        <begin position="6"/>
        <end position="145"/>
    </location>
</feature>
<gene>
    <name evidence="4" type="ORF">SD77_1097</name>
</gene>
<dbReference type="PANTHER" id="PTHR46268:SF6">
    <property type="entry name" value="UNIVERSAL STRESS PROTEIN UP12"/>
    <property type="match status" value="1"/>
</dbReference>
<evidence type="ECO:0000313" key="4">
    <source>
        <dbReference type="EMBL" id="KIL77768.1"/>
    </source>
</evidence>
<evidence type="ECO:0000313" key="5">
    <source>
        <dbReference type="Proteomes" id="UP000031982"/>
    </source>
</evidence>
<evidence type="ECO:0000259" key="3">
    <source>
        <dbReference type="Pfam" id="PF00582"/>
    </source>
</evidence>